<evidence type="ECO:0000313" key="7">
    <source>
        <dbReference type="Proteomes" id="UP001596203"/>
    </source>
</evidence>
<feature type="repeat" description="WD" evidence="3">
    <location>
        <begin position="1167"/>
        <end position="1200"/>
    </location>
</feature>
<sequence length="1281" mass="137232">MSNSVSTDVDQPGPARVRTRQDFARELTLLRERADLTVRQVAGRVGVQGAHSTIGDWFAGRGLPSASSGDLLVRVLRVCGVVDSDLVEQWLHAWRRVRRAPGRRSVGPEPYRGLASYQPEDADWFFGREALTGQLIARLADLHVAGGGLQVVVGASGSGKSSLLRAGMVPALRADALPGSAHWPVLLFTPGSHPLDELAEQLAGITGAAAESTPPRRWVLVVDQFEEVFVACAEAEERRQFIDALCAAAGGPDGALVVLGLRADFYAQVLRYPQLVTAVQAGQLAVGPMSEEELRKAIVRPAQQAKIDIETGLADLLLREVAPRSGGTGTGAHDAGVLPLLSHALYATWCQGRNRRMTIADYREVGGIDGAVAASAAKVYDELTAPQQELARRLFLSLVHVAADTADTRRRVPTAELFAEHDDAGVAELEDVLDRFVAQRLVTADVDTVEISHEALLAAWPRLRAWLEADRAGLVVGRRLTEAAVTWRREHQDPAALYRGTRLAAAQEWVETSGHRVNLTPPVREFLDTSVRHELAEQRAVRRRARRLRQLVAGLLVMLLCTVVATAVTVRSLRATRAERNIAVSGKVANEATALRTTNPALAGQLSLAAYRLAPTPEAAGSLLSTAANPYFTRLTGHTSAVYAAVFGPDGRTLVTASSDHSARLWEVGDSHHPVPVATLVGHTDQVYAAAFSPDGHIVATGGADRTVRLWEVGEPREARAVATLTGHTGDVRRVAFSPDGRTLVTASADRTVRLWDVGDPGVAGPLAVLTGHREGVAAAVFSPDGRTVASVGSDRPVRLWDVSDRRRPEPLPVLTGHTDRVLSAAFSPDGRTLATGSFDNTLRLWDVGDVRHPGPLAALTGHENGVVSVAFGPDGHTVATGSYDQTVRLWDIADPHFASAPVTLSGHGETVYSVSFSPDGRTLASASRDATARLWDVRGPVLTGHAGPVHSAVFSPDGRVLVANAYRTSRLWDVGDPRSPRPLATLTGHTDNVVMAAISQDGRVLATASLDRTVRLWDLTDPGAPTPLATLPPDTDNVFAVALSPDGRTLVTAGATRAVRLWDVTDPRRPHRLAVLTGHTDRVFTVVFSPDGRTVASSSADRTVRLWDVADPRLPAPLATLDGHGNGVNSVAFSPDGRALATASFDHTARLWDVADLRRPSLTTTLTGHANGVNSVTFSPDGRTLATAGFDSTVRIWDVVDRHRPGPPVVLTGHTDRVNSVRFAPNGRTIATGSADATARLWDIDIDRIGDRVCAFADLPVDRPQWRQYFPDLAYRPPCP</sequence>
<dbReference type="InterPro" id="IPR001387">
    <property type="entry name" value="Cro/C1-type_HTH"/>
</dbReference>
<evidence type="ECO:0000256" key="3">
    <source>
        <dbReference type="PROSITE-ProRule" id="PRU00221"/>
    </source>
</evidence>
<feature type="repeat" description="WD" evidence="3">
    <location>
        <begin position="860"/>
        <end position="893"/>
    </location>
</feature>
<dbReference type="Pfam" id="PF20703">
    <property type="entry name" value="nSTAND1"/>
    <property type="match status" value="1"/>
</dbReference>
<accession>A0ABW1KQN1</accession>
<dbReference type="SMART" id="SM00320">
    <property type="entry name" value="WD40"/>
    <property type="match status" value="14"/>
</dbReference>
<dbReference type="PROSITE" id="PS50294">
    <property type="entry name" value="WD_REPEATS_REGION"/>
    <property type="match status" value="13"/>
</dbReference>
<feature type="domain" description="HTH cro/C1-type" evidence="5">
    <location>
        <begin position="27"/>
        <end position="86"/>
    </location>
</feature>
<dbReference type="PANTHER" id="PTHR19846:SF0">
    <property type="entry name" value="PRE-MRNA PROCESSING FACTOR 4"/>
    <property type="match status" value="1"/>
</dbReference>
<dbReference type="SUPFAM" id="SSF52540">
    <property type="entry name" value="P-loop containing nucleoside triphosphate hydrolases"/>
    <property type="match status" value="1"/>
</dbReference>
<dbReference type="SUPFAM" id="SSF50978">
    <property type="entry name" value="WD40 repeat-like"/>
    <property type="match status" value="2"/>
</dbReference>
<dbReference type="Pfam" id="PF13560">
    <property type="entry name" value="HTH_31"/>
    <property type="match status" value="1"/>
</dbReference>
<comment type="caution">
    <text evidence="6">The sequence shown here is derived from an EMBL/GenBank/DDBJ whole genome shotgun (WGS) entry which is preliminary data.</text>
</comment>
<dbReference type="PRINTS" id="PR00320">
    <property type="entry name" value="GPROTEINBRPT"/>
</dbReference>
<feature type="repeat" description="WD" evidence="3">
    <location>
        <begin position="635"/>
        <end position="668"/>
    </location>
</feature>
<feature type="repeat" description="WD" evidence="3">
    <location>
        <begin position="905"/>
        <end position="939"/>
    </location>
</feature>
<keyword evidence="4" id="KW-0472">Membrane</keyword>
<evidence type="ECO:0000256" key="2">
    <source>
        <dbReference type="ARBA" id="ARBA00022737"/>
    </source>
</evidence>
<feature type="repeat" description="WD" evidence="3">
    <location>
        <begin position="770"/>
        <end position="811"/>
    </location>
</feature>
<keyword evidence="2" id="KW-0677">Repeat</keyword>
<feature type="repeat" description="WD" evidence="3">
    <location>
        <begin position="1212"/>
        <end position="1246"/>
    </location>
</feature>
<feature type="repeat" description="WD" evidence="3">
    <location>
        <begin position="815"/>
        <end position="848"/>
    </location>
</feature>
<dbReference type="Pfam" id="PF00400">
    <property type="entry name" value="WD40"/>
    <property type="match status" value="14"/>
</dbReference>
<dbReference type="CDD" id="cd00200">
    <property type="entry name" value="WD40"/>
    <property type="match status" value="2"/>
</dbReference>
<keyword evidence="1 3" id="KW-0853">WD repeat</keyword>
<dbReference type="InterPro" id="IPR036322">
    <property type="entry name" value="WD40_repeat_dom_sf"/>
</dbReference>
<dbReference type="EMBL" id="JBHSPR010000085">
    <property type="protein sequence ID" value="MFC6023163.1"/>
    <property type="molecule type" value="Genomic_DNA"/>
</dbReference>
<feature type="transmembrane region" description="Helical" evidence="4">
    <location>
        <begin position="551"/>
        <end position="570"/>
    </location>
</feature>
<feature type="repeat" description="WD" evidence="3">
    <location>
        <begin position="725"/>
        <end position="758"/>
    </location>
</feature>
<dbReference type="PROSITE" id="PS50082">
    <property type="entry name" value="WD_REPEATS_2"/>
    <property type="match status" value="14"/>
</dbReference>
<keyword evidence="4" id="KW-0812">Transmembrane</keyword>
<feature type="repeat" description="WD" evidence="3">
    <location>
        <begin position="987"/>
        <end position="1020"/>
    </location>
</feature>
<dbReference type="PANTHER" id="PTHR19846">
    <property type="entry name" value="WD40 REPEAT PROTEIN"/>
    <property type="match status" value="1"/>
</dbReference>
<dbReference type="InterPro" id="IPR027417">
    <property type="entry name" value="P-loop_NTPase"/>
</dbReference>
<feature type="repeat" description="WD" evidence="3">
    <location>
        <begin position="943"/>
        <end position="975"/>
    </location>
</feature>
<dbReference type="InterPro" id="IPR001680">
    <property type="entry name" value="WD40_rpt"/>
</dbReference>
<name>A0ABW1KQN1_9ACTN</name>
<gene>
    <name evidence="6" type="ORF">ACFP2T_44315</name>
</gene>
<feature type="repeat" description="WD" evidence="3">
    <location>
        <begin position="1032"/>
        <end position="1073"/>
    </location>
</feature>
<dbReference type="InterPro" id="IPR020472">
    <property type="entry name" value="WD40_PAC1"/>
</dbReference>
<dbReference type="InterPro" id="IPR019775">
    <property type="entry name" value="WD40_repeat_CS"/>
</dbReference>
<feature type="repeat" description="WD" evidence="3">
    <location>
        <begin position="1122"/>
        <end position="1155"/>
    </location>
</feature>
<dbReference type="InterPro" id="IPR015943">
    <property type="entry name" value="WD40/YVTN_repeat-like_dom_sf"/>
</dbReference>
<protein>
    <submittedName>
        <fullName evidence="6">Helix-turn-helix domain-containing protein</fullName>
    </submittedName>
</protein>
<dbReference type="Gene3D" id="2.130.10.10">
    <property type="entry name" value="YVTN repeat-like/Quinoprotein amine dehydrogenase"/>
    <property type="match status" value="5"/>
</dbReference>
<feature type="repeat" description="WD" evidence="3">
    <location>
        <begin position="1077"/>
        <end position="1110"/>
    </location>
</feature>
<reference evidence="7" key="1">
    <citation type="journal article" date="2019" name="Int. J. Syst. Evol. Microbiol.">
        <title>The Global Catalogue of Microorganisms (GCM) 10K type strain sequencing project: providing services to taxonomists for standard genome sequencing and annotation.</title>
        <authorList>
            <consortium name="The Broad Institute Genomics Platform"/>
            <consortium name="The Broad Institute Genome Sequencing Center for Infectious Disease"/>
            <person name="Wu L."/>
            <person name="Ma J."/>
        </authorList>
    </citation>
    <scope>NUCLEOTIDE SEQUENCE [LARGE SCALE GENOMIC DNA]</scope>
    <source>
        <strain evidence="7">ZS-35-S2</strain>
    </source>
</reference>
<proteinExistence type="predicted"/>
<keyword evidence="7" id="KW-1185">Reference proteome</keyword>
<evidence type="ECO:0000256" key="1">
    <source>
        <dbReference type="ARBA" id="ARBA00022574"/>
    </source>
</evidence>
<evidence type="ECO:0000259" key="5">
    <source>
        <dbReference type="PROSITE" id="PS50943"/>
    </source>
</evidence>
<keyword evidence="4" id="KW-1133">Transmembrane helix</keyword>
<dbReference type="RefSeq" id="WP_377433174.1">
    <property type="nucleotide sequence ID" value="NZ_JBHSPR010000085.1"/>
</dbReference>
<dbReference type="PROSITE" id="PS50943">
    <property type="entry name" value="HTH_CROC1"/>
    <property type="match status" value="1"/>
</dbReference>
<feature type="repeat" description="WD" evidence="3">
    <location>
        <begin position="680"/>
        <end position="721"/>
    </location>
</feature>
<dbReference type="Proteomes" id="UP001596203">
    <property type="component" value="Unassembled WGS sequence"/>
</dbReference>
<evidence type="ECO:0000256" key="4">
    <source>
        <dbReference type="SAM" id="Phobius"/>
    </source>
</evidence>
<evidence type="ECO:0000313" key="6">
    <source>
        <dbReference type="EMBL" id="MFC6023163.1"/>
    </source>
</evidence>
<dbReference type="CDD" id="cd00093">
    <property type="entry name" value="HTH_XRE"/>
    <property type="match status" value="1"/>
</dbReference>
<organism evidence="6 7">
    <name type="scientific">Plantactinospora solaniradicis</name>
    <dbReference type="NCBI Taxonomy" id="1723736"/>
    <lineage>
        <taxon>Bacteria</taxon>
        <taxon>Bacillati</taxon>
        <taxon>Actinomycetota</taxon>
        <taxon>Actinomycetes</taxon>
        <taxon>Micromonosporales</taxon>
        <taxon>Micromonosporaceae</taxon>
        <taxon>Plantactinospora</taxon>
    </lineage>
</organism>
<dbReference type="PROSITE" id="PS00678">
    <property type="entry name" value="WD_REPEATS_1"/>
    <property type="match status" value="11"/>
</dbReference>
<dbReference type="InterPro" id="IPR049052">
    <property type="entry name" value="nSTAND1"/>
</dbReference>